<organism evidence="1 2">
    <name type="scientific">Corynebacterium variabile (strain DSM 44702 / CIP 107183 / JCM 12073 / NCIMB 30131)</name>
    <name type="common">Corynebacterium mooreparkense</name>
    <dbReference type="NCBI Taxonomy" id="858619"/>
    <lineage>
        <taxon>Bacteria</taxon>
        <taxon>Bacillati</taxon>
        <taxon>Actinomycetota</taxon>
        <taxon>Actinomycetes</taxon>
        <taxon>Mycobacteriales</taxon>
        <taxon>Corynebacteriaceae</taxon>
        <taxon>Corynebacterium</taxon>
    </lineage>
</organism>
<reference evidence="1 2" key="1">
    <citation type="journal article" date="2011" name="BMC Genomics">
        <title>Complete genome sequence of Corynebacterium variabile DSM 44702 isolated from the surface of smear-ripened cheeses and insights into cheese ripening and flavor generation.</title>
        <authorList>
            <person name="Schroeder J."/>
            <person name="Maus I."/>
            <person name="Trost E."/>
            <person name="Tauch A."/>
        </authorList>
    </citation>
    <scope>NUCLEOTIDE SEQUENCE [LARGE SCALE GENOMIC DNA]</scope>
    <source>
        <strain evidence="2">DSM 44702 / JCM 12073 / NCIMB 30131</strain>
    </source>
</reference>
<evidence type="ECO:0000313" key="1">
    <source>
        <dbReference type="EMBL" id="AEK36198.1"/>
    </source>
</evidence>
<dbReference type="EMBL" id="CP002917">
    <property type="protein sequence ID" value="AEK36198.1"/>
    <property type="molecule type" value="Genomic_DNA"/>
</dbReference>
<protein>
    <submittedName>
        <fullName evidence="1">Uncharacterized protein</fullName>
    </submittedName>
</protein>
<dbReference type="STRING" id="858619.CVAR_0844"/>
<dbReference type="KEGG" id="cva:CVAR_0844"/>
<accession>G0HB73</accession>
<name>G0HB73_CORVD</name>
<sequence>MNPQHIAMTMDPRELAQALAEHYGGPREAARNIGMKVDSIRSIIRRNSCKPTTLRTLREHWCHLHDINLPDIDPQPIPEWLATAMRRYANEAGNRWYSLQDNRQSEGSIPTLSAAAAALRLPIDLIKRICHNYGTLTPEELDIAATRLEINQVMA</sequence>
<dbReference type="Proteomes" id="UP000006659">
    <property type="component" value="Chromosome"/>
</dbReference>
<gene>
    <name evidence="1" type="ordered locus">CVAR_0844</name>
</gene>
<dbReference type="HOGENOM" id="CLU_1692540_0_0_11"/>
<dbReference type="RefSeq" id="WP_014009386.1">
    <property type="nucleotide sequence ID" value="NC_015859.1"/>
</dbReference>
<evidence type="ECO:0000313" key="2">
    <source>
        <dbReference type="Proteomes" id="UP000006659"/>
    </source>
</evidence>
<dbReference type="AlphaFoldDB" id="G0HB73"/>
<proteinExistence type="predicted"/>